<evidence type="ECO:0000256" key="6">
    <source>
        <dbReference type="ARBA" id="ARBA00022695"/>
    </source>
</evidence>
<keyword evidence="8" id="KW-0067">ATP-binding</keyword>
<dbReference type="PANTHER" id="PTHR12039:SF0">
    <property type="entry name" value="NICOTINAMIDE-NUCLEOTIDE ADENYLYLTRANSFERASE"/>
    <property type="match status" value="1"/>
</dbReference>
<evidence type="ECO:0000313" key="13">
    <source>
        <dbReference type="EMBL" id="CAG9806550.1"/>
    </source>
</evidence>
<sequence length="451" mass="50748">MSNKIMFIACGSYNPPTFMHLRMFEIAKDHFTQMGFEVIGGIMSPVHDAYGKKGLVSQTHRHSMLKIATNSSDWIRISEWEMQQEGWSRTRMTLQFHQNYVNSIIRDLNGLNSKSNWPSWVPDNIRQTRDPVQVKLLCGADLLESFATPGLWEPDDIAAILGHHGVVVVTRNNSDLDKFIFDSDLLNKYKRNITIVTNWIPNEVSSSLVRKFIKRELSVKYLIDDLVIEYINKHGLYQTTSSDDTKYILPTSTTTSVSTIDVILTPISPESENSTFNESYVKKQNEKNESSAVEDFESMDEGDFPMPPPPSKASLTVDFVSTNSLHKVFCCASADGTNVRILPRPGSAVQVHSDETSRGDKVGENDAQNPVNKSHDDDFGAPDDTDETQSPRSPEQINAQPDDDQTDSESLNAAPNHNARGRFSPKSYDEMIKFVFTEHGIKVISDKEYVV</sequence>
<keyword evidence="7" id="KW-0547">Nucleotide-binding</keyword>
<evidence type="ECO:0000256" key="10">
    <source>
        <dbReference type="ARBA" id="ARBA00048721"/>
    </source>
</evidence>
<organism evidence="13 14">
    <name type="scientific">Chironomus riparius</name>
    <dbReference type="NCBI Taxonomy" id="315576"/>
    <lineage>
        <taxon>Eukaryota</taxon>
        <taxon>Metazoa</taxon>
        <taxon>Ecdysozoa</taxon>
        <taxon>Arthropoda</taxon>
        <taxon>Hexapoda</taxon>
        <taxon>Insecta</taxon>
        <taxon>Pterygota</taxon>
        <taxon>Neoptera</taxon>
        <taxon>Endopterygota</taxon>
        <taxon>Diptera</taxon>
        <taxon>Nematocera</taxon>
        <taxon>Chironomoidea</taxon>
        <taxon>Chironomidae</taxon>
        <taxon>Chironominae</taxon>
        <taxon>Chironomus</taxon>
    </lineage>
</organism>
<dbReference type="GO" id="GO:0000309">
    <property type="term" value="F:nicotinamide-nucleotide adenylyltransferase activity"/>
    <property type="evidence" value="ECO:0007669"/>
    <property type="project" value="InterPro"/>
</dbReference>
<dbReference type="CDD" id="cd09286">
    <property type="entry name" value="NMNAT_Eukarya"/>
    <property type="match status" value="1"/>
</dbReference>
<keyword evidence="5" id="KW-0808">Transferase</keyword>
<comment type="pathway">
    <text evidence="2">Cofactor biosynthesis; NAD(+) biosynthesis; deamido-NAD(+) from nicotinate D-ribonucleotide: step 1/1.</text>
</comment>
<dbReference type="NCBIfam" id="TIGR00482">
    <property type="entry name" value="nicotinate (nicotinamide) nucleotide adenylyltransferase"/>
    <property type="match status" value="1"/>
</dbReference>
<feature type="compositionally biased region" description="Basic and acidic residues" evidence="11">
    <location>
        <begin position="352"/>
        <end position="364"/>
    </location>
</feature>
<dbReference type="InterPro" id="IPR014729">
    <property type="entry name" value="Rossmann-like_a/b/a_fold"/>
</dbReference>
<evidence type="ECO:0000256" key="1">
    <source>
        <dbReference type="ARBA" id="ARBA00004658"/>
    </source>
</evidence>
<dbReference type="GO" id="GO:0005524">
    <property type="term" value="F:ATP binding"/>
    <property type="evidence" value="ECO:0007669"/>
    <property type="project" value="UniProtKB-KW"/>
</dbReference>
<evidence type="ECO:0000256" key="9">
    <source>
        <dbReference type="ARBA" id="ARBA00023027"/>
    </source>
</evidence>
<keyword evidence="6" id="KW-0548">Nucleotidyltransferase</keyword>
<accession>A0A9N9WRU4</accession>
<dbReference type="Pfam" id="PF01467">
    <property type="entry name" value="CTP_transf_like"/>
    <property type="match status" value="1"/>
</dbReference>
<evidence type="ECO:0000256" key="2">
    <source>
        <dbReference type="ARBA" id="ARBA00005019"/>
    </source>
</evidence>
<gene>
    <name evidence="13" type="ORF">CHIRRI_LOCUS9405</name>
</gene>
<evidence type="ECO:0000256" key="8">
    <source>
        <dbReference type="ARBA" id="ARBA00022840"/>
    </source>
</evidence>
<evidence type="ECO:0000256" key="4">
    <source>
        <dbReference type="ARBA" id="ARBA00022642"/>
    </source>
</evidence>
<evidence type="ECO:0000256" key="5">
    <source>
        <dbReference type="ARBA" id="ARBA00022679"/>
    </source>
</evidence>
<feature type="region of interest" description="Disordered" evidence="11">
    <location>
        <begin position="345"/>
        <end position="425"/>
    </location>
</feature>
<evidence type="ECO:0000256" key="11">
    <source>
        <dbReference type="SAM" id="MobiDB-lite"/>
    </source>
</evidence>
<comment type="catalytic activity">
    <reaction evidence="10">
        <text>nicotinate beta-D-ribonucleotide + ATP + H(+) = deamido-NAD(+) + diphosphate</text>
        <dbReference type="Rhea" id="RHEA:22860"/>
        <dbReference type="ChEBI" id="CHEBI:15378"/>
        <dbReference type="ChEBI" id="CHEBI:30616"/>
        <dbReference type="ChEBI" id="CHEBI:33019"/>
        <dbReference type="ChEBI" id="CHEBI:57502"/>
        <dbReference type="ChEBI" id="CHEBI:58437"/>
        <dbReference type="EC" id="2.7.7.18"/>
    </reaction>
</comment>
<feature type="compositionally biased region" description="Basic and acidic residues" evidence="11">
    <location>
        <begin position="280"/>
        <end position="289"/>
    </location>
</feature>
<proteinExistence type="inferred from homology"/>
<keyword evidence="14" id="KW-1185">Reference proteome</keyword>
<dbReference type="PANTHER" id="PTHR12039">
    <property type="entry name" value="NICOTINAMIDE MONONUCLEOTIDE ADENYLYLTRANSFERASE"/>
    <property type="match status" value="1"/>
</dbReference>
<evidence type="ECO:0000313" key="14">
    <source>
        <dbReference type="Proteomes" id="UP001153620"/>
    </source>
</evidence>
<evidence type="ECO:0000256" key="7">
    <source>
        <dbReference type="ARBA" id="ARBA00022741"/>
    </source>
</evidence>
<feature type="compositionally biased region" description="Polar residues" evidence="11">
    <location>
        <begin position="388"/>
        <end position="399"/>
    </location>
</feature>
<feature type="region of interest" description="Disordered" evidence="11">
    <location>
        <begin position="274"/>
        <end position="308"/>
    </location>
</feature>
<dbReference type="InterPro" id="IPR045094">
    <property type="entry name" value="NMNAT_euk"/>
</dbReference>
<keyword evidence="9" id="KW-0520">NAD</keyword>
<reference evidence="13" key="1">
    <citation type="submission" date="2022-01" db="EMBL/GenBank/DDBJ databases">
        <authorList>
            <person name="King R."/>
        </authorList>
    </citation>
    <scope>NUCLEOTIDE SEQUENCE</scope>
</reference>
<feature type="compositionally biased region" description="Acidic residues" evidence="11">
    <location>
        <begin position="292"/>
        <end position="303"/>
    </location>
</feature>
<dbReference type="InterPro" id="IPR004821">
    <property type="entry name" value="Cyt_trans-like"/>
</dbReference>
<evidence type="ECO:0000259" key="12">
    <source>
        <dbReference type="Pfam" id="PF01467"/>
    </source>
</evidence>
<comment type="pathway">
    <text evidence="1">Cofactor biosynthesis; NAD(+) biosynthesis; NAD(+) from nicotinamide D-ribonucleotide: step 1/1.</text>
</comment>
<dbReference type="SUPFAM" id="SSF52374">
    <property type="entry name" value="Nucleotidylyl transferase"/>
    <property type="match status" value="1"/>
</dbReference>
<dbReference type="Gene3D" id="3.40.50.620">
    <property type="entry name" value="HUPs"/>
    <property type="match status" value="1"/>
</dbReference>
<evidence type="ECO:0000256" key="3">
    <source>
        <dbReference type="ARBA" id="ARBA00007064"/>
    </source>
</evidence>
<name>A0A9N9WRU4_9DIPT</name>
<dbReference type="InterPro" id="IPR005248">
    <property type="entry name" value="NadD/NMNAT"/>
</dbReference>
<keyword evidence="4" id="KW-0662">Pyridine nucleotide biosynthesis</keyword>
<dbReference type="EMBL" id="OU895879">
    <property type="protein sequence ID" value="CAG9806550.1"/>
    <property type="molecule type" value="Genomic_DNA"/>
</dbReference>
<dbReference type="FunFam" id="3.40.50.620:FF:000191">
    <property type="entry name" value="Nicotinamide-nucleotide adenylyltransferase"/>
    <property type="match status" value="1"/>
</dbReference>
<reference evidence="13" key="2">
    <citation type="submission" date="2022-10" db="EMBL/GenBank/DDBJ databases">
        <authorList>
            <consortium name="ENA_rothamsted_submissions"/>
            <consortium name="culmorum"/>
            <person name="King R."/>
        </authorList>
    </citation>
    <scope>NUCLEOTIDE SEQUENCE</scope>
</reference>
<dbReference type="AlphaFoldDB" id="A0A9N9WRU4"/>
<dbReference type="Proteomes" id="UP001153620">
    <property type="component" value="Chromosome 3"/>
</dbReference>
<dbReference type="GO" id="GO:0009435">
    <property type="term" value="P:NAD+ biosynthetic process"/>
    <property type="evidence" value="ECO:0007669"/>
    <property type="project" value="InterPro"/>
</dbReference>
<protein>
    <recommendedName>
        <fullName evidence="12">Cytidyltransferase-like domain-containing protein</fullName>
    </recommendedName>
</protein>
<feature type="domain" description="Cytidyltransferase-like" evidence="12">
    <location>
        <begin position="8"/>
        <end position="211"/>
    </location>
</feature>
<dbReference type="InterPro" id="IPR051182">
    <property type="entry name" value="Euk_NMN_adenylyltrnsfrase"/>
</dbReference>
<dbReference type="OrthoDB" id="422187at2759"/>
<comment type="similarity">
    <text evidence="3">Belongs to the eukaryotic NMN adenylyltransferase family.</text>
</comment>
<dbReference type="GO" id="GO:0004515">
    <property type="term" value="F:nicotinate-nucleotide adenylyltransferase activity"/>
    <property type="evidence" value="ECO:0007669"/>
    <property type="project" value="UniProtKB-EC"/>
</dbReference>